<feature type="transmembrane region" description="Helical" evidence="1">
    <location>
        <begin position="57"/>
        <end position="81"/>
    </location>
</feature>
<dbReference type="Proteomes" id="UP000075799">
    <property type="component" value="Unassembled WGS sequence"/>
</dbReference>
<feature type="transmembrane region" description="Helical" evidence="1">
    <location>
        <begin position="5"/>
        <end position="22"/>
    </location>
</feature>
<feature type="transmembrane region" description="Helical" evidence="1">
    <location>
        <begin position="28"/>
        <end position="50"/>
    </location>
</feature>
<evidence type="ECO:0000313" key="5">
    <source>
        <dbReference type="Proteomes" id="UP000075799"/>
    </source>
</evidence>
<sequence>MKPILIAQIFVIVLGGLLLHLFSAPQHALSFVAGSSTIFLSFLLLGWGWSLIFQKKLVALSIGIIVFKYAILGIIIFKLTAMPWFDTLWFAMGVASFILSAFVYAVKEALREGKDHVI</sequence>
<name>A0A150WWT0_BDEBC</name>
<organism evidence="3 4">
    <name type="scientific">Bdellovibrio bacteriovorus</name>
    <dbReference type="NCBI Taxonomy" id="959"/>
    <lineage>
        <taxon>Bacteria</taxon>
        <taxon>Pseudomonadati</taxon>
        <taxon>Bdellovibrionota</taxon>
        <taxon>Bdellovibrionia</taxon>
        <taxon>Bdellovibrionales</taxon>
        <taxon>Pseudobdellovibrionaceae</taxon>
        <taxon>Bdellovibrio</taxon>
    </lineage>
</organism>
<protein>
    <submittedName>
        <fullName evidence="3">Uncharacterized protein</fullName>
    </submittedName>
</protein>
<dbReference type="OrthoDB" id="5295299at2"/>
<evidence type="ECO:0000313" key="4">
    <source>
        <dbReference type="Proteomes" id="UP000075391"/>
    </source>
</evidence>
<proteinExistence type="predicted"/>
<dbReference type="Proteomes" id="UP000075391">
    <property type="component" value="Unassembled WGS sequence"/>
</dbReference>
<accession>A0A150WWT0</accession>
<dbReference type="EMBL" id="LUKD01000001">
    <property type="protein sequence ID" value="KYG68980.1"/>
    <property type="molecule type" value="Genomic_DNA"/>
</dbReference>
<reference evidence="4 5" key="1">
    <citation type="submission" date="2016-03" db="EMBL/GenBank/DDBJ databases">
        <authorList>
            <person name="Ploux O."/>
        </authorList>
    </citation>
    <scope>NUCLEOTIDE SEQUENCE [LARGE SCALE GENOMIC DNA]</scope>
    <source>
        <strain evidence="3 4">BER2</strain>
        <strain evidence="2 5">EC13</strain>
    </source>
</reference>
<keyword evidence="1" id="KW-0812">Transmembrane</keyword>
<comment type="caution">
    <text evidence="3">The sequence shown here is derived from an EMBL/GenBank/DDBJ whole genome shotgun (WGS) entry which is preliminary data.</text>
</comment>
<evidence type="ECO:0000313" key="3">
    <source>
        <dbReference type="EMBL" id="KYG70876.1"/>
    </source>
</evidence>
<evidence type="ECO:0000256" key="1">
    <source>
        <dbReference type="SAM" id="Phobius"/>
    </source>
</evidence>
<gene>
    <name evidence="3" type="ORF">AZI85_02805</name>
    <name evidence="2" type="ORF">AZI87_07080</name>
</gene>
<dbReference type="RefSeq" id="WP_063205777.1">
    <property type="nucleotide sequence ID" value="NZ_CP168967.1"/>
</dbReference>
<dbReference type="EMBL" id="LUKF01000001">
    <property type="protein sequence ID" value="KYG70876.1"/>
    <property type="molecule type" value="Genomic_DNA"/>
</dbReference>
<feature type="transmembrane region" description="Helical" evidence="1">
    <location>
        <begin position="87"/>
        <end position="106"/>
    </location>
</feature>
<evidence type="ECO:0000313" key="2">
    <source>
        <dbReference type="EMBL" id="KYG68980.1"/>
    </source>
</evidence>
<keyword evidence="1" id="KW-1133">Transmembrane helix</keyword>
<keyword evidence="1" id="KW-0472">Membrane</keyword>
<dbReference type="AlphaFoldDB" id="A0A150WWT0"/>